<dbReference type="Proteomes" id="UP000186406">
    <property type="component" value="Unassembled WGS sequence"/>
</dbReference>
<dbReference type="AlphaFoldDB" id="A0A1M7Z827"/>
<accession>A0A1M7Z827</accession>
<evidence type="ECO:0000256" key="1">
    <source>
        <dbReference type="SAM" id="MobiDB-lite"/>
    </source>
</evidence>
<feature type="region of interest" description="Disordered" evidence="1">
    <location>
        <begin position="118"/>
        <end position="146"/>
    </location>
</feature>
<reference evidence="2 3" key="1">
    <citation type="submission" date="2016-12" db="EMBL/GenBank/DDBJ databases">
        <authorList>
            <person name="Song W.-J."/>
            <person name="Kurnit D.M."/>
        </authorList>
    </citation>
    <scope>NUCLEOTIDE SEQUENCE [LARGE SCALE GENOMIC DNA]</scope>
    <source>
        <strain evidence="2 3">DSM 19599</strain>
    </source>
</reference>
<dbReference type="STRING" id="1123029.SAMN02745172_00575"/>
<keyword evidence="3" id="KW-1185">Reference proteome</keyword>
<organism evidence="2 3">
    <name type="scientific">Pseudoxanthobacter soli DSM 19599</name>
    <dbReference type="NCBI Taxonomy" id="1123029"/>
    <lineage>
        <taxon>Bacteria</taxon>
        <taxon>Pseudomonadati</taxon>
        <taxon>Pseudomonadota</taxon>
        <taxon>Alphaproteobacteria</taxon>
        <taxon>Hyphomicrobiales</taxon>
        <taxon>Segnochrobactraceae</taxon>
        <taxon>Pseudoxanthobacter</taxon>
    </lineage>
</organism>
<name>A0A1M7Z827_9HYPH</name>
<dbReference type="EMBL" id="FRXO01000001">
    <property type="protein sequence ID" value="SHO61098.1"/>
    <property type="molecule type" value="Genomic_DNA"/>
</dbReference>
<protein>
    <submittedName>
        <fullName evidence="2">Uncharacterized protein</fullName>
    </submittedName>
</protein>
<gene>
    <name evidence="2" type="ORF">SAMN02745172_00575</name>
</gene>
<sequence length="146" mass="15596">MDRRHSIACRAKASQCRLRGRVSEATAARVMHDIGGTCGHPAMTFTCKDTQGFPDDRVRSLAPYRAVVEAIAAGDGRTTAAAMVAVETNGRVRTPAKVKSTAGNKNRDARHIARPAVSGGGLRRWRHPFPSTPAAAAAANRMSEYP</sequence>
<proteinExistence type="predicted"/>
<evidence type="ECO:0000313" key="3">
    <source>
        <dbReference type="Proteomes" id="UP000186406"/>
    </source>
</evidence>
<evidence type="ECO:0000313" key="2">
    <source>
        <dbReference type="EMBL" id="SHO61098.1"/>
    </source>
</evidence>